<accession>A0A2P2N4C5</accession>
<sequence>MLISIVPHIFHGLLRGPTCKCCRYIPNIP</sequence>
<evidence type="ECO:0000313" key="1">
    <source>
        <dbReference type="EMBL" id="MBX37314.1"/>
    </source>
</evidence>
<name>A0A2P2N4C5_RHIMU</name>
<protein>
    <submittedName>
        <fullName evidence="1">Uncharacterized protein</fullName>
    </submittedName>
</protein>
<reference evidence="1" key="1">
    <citation type="submission" date="2018-02" db="EMBL/GenBank/DDBJ databases">
        <title>Rhizophora mucronata_Transcriptome.</title>
        <authorList>
            <person name="Meera S.P."/>
            <person name="Sreeshan A."/>
            <person name="Augustine A."/>
        </authorList>
    </citation>
    <scope>NUCLEOTIDE SEQUENCE</scope>
    <source>
        <tissue evidence="1">Leaf</tissue>
    </source>
</reference>
<organism evidence="1">
    <name type="scientific">Rhizophora mucronata</name>
    <name type="common">Asiatic mangrove</name>
    <dbReference type="NCBI Taxonomy" id="61149"/>
    <lineage>
        <taxon>Eukaryota</taxon>
        <taxon>Viridiplantae</taxon>
        <taxon>Streptophyta</taxon>
        <taxon>Embryophyta</taxon>
        <taxon>Tracheophyta</taxon>
        <taxon>Spermatophyta</taxon>
        <taxon>Magnoliopsida</taxon>
        <taxon>eudicotyledons</taxon>
        <taxon>Gunneridae</taxon>
        <taxon>Pentapetalae</taxon>
        <taxon>rosids</taxon>
        <taxon>fabids</taxon>
        <taxon>Malpighiales</taxon>
        <taxon>Rhizophoraceae</taxon>
        <taxon>Rhizophora</taxon>
    </lineage>
</organism>
<proteinExistence type="predicted"/>
<dbReference type="AlphaFoldDB" id="A0A2P2N4C5"/>
<dbReference type="EMBL" id="GGEC01056830">
    <property type="protein sequence ID" value="MBX37314.1"/>
    <property type="molecule type" value="Transcribed_RNA"/>
</dbReference>